<comment type="caution">
    <text evidence="1">The sequence shown here is derived from an EMBL/GenBank/DDBJ whole genome shotgun (WGS) entry which is preliminary data.</text>
</comment>
<evidence type="ECO:0000313" key="1">
    <source>
        <dbReference type="EMBL" id="GHP00822.1"/>
    </source>
</evidence>
<evidence type="ECO:0000313" key="2">
    <source>
        <dbReference type="Proteomes" id="UP000597444"/>
    </source>
</evidence>
<gene>
    <name evidence="1" type="ORF">KSF_108690</name>
</gene>
<accession>A0A8J3J500</accession>
<dbReference type="Proteomes" id="UP000597444">
    <property type="component" value="Unassembled WGS sequence"/>
</dbReference>
<dbReference type="AlphaFoldDB" id="A0A8J3J500"/>
<name>A0A8J3J500_9CHLR</name>
<proteinExistence type="predicted"/>
<reference evidence="1" key="1">
    <citation type="submission" date="2020-10" db="EMBL/GenBank/DDBJ databases">
        <title>Taxonomic study of unclassified bacteria belonging to the class Ktedonobacteria.</title>
        <authorList>
            <person name="Yabe S."/>
            <person name="Wang C.M."/>
            <person name="Zheng Y."/>
            <person name="Sakai Y."/>
            <person name="Cavaletti L."/>
            <person name="Monciardini P."/>
            <person name="Donadio S."/>
        </authorList>
    </citation>
    <scope>NUCLEOTIDE SEQUENCE</scope>
    <source>
        <strain evidence="1">ID150040</strain>
    </source>
</reference>
<dbReference type="EMBL" id="BNJK01000003">
    <property type="protein sequence ID" value="GHP00822.1"/>
    <property type="molecule type" value="Genomic_DNA"/>
</dbReference>
<dbReference type="RefSeq" id="WP_220211402.1">
    <property type="nucleotide sequence ID" value="NZ_BNJK01000003.1"/>
</dbReference>
<organism evidence="1 2">
    <name type="scientific">Reticulibacter mediterranei</name>
    <dbReference type="NCBI Taxonomy" id="2778369"/>
    <lineage>
        <taxon>Bacteria</taxon>
        <taxon>Bacillati</taxon>
        <taxon>Chloroflexota</taxon>
        <taxon>Ktedonobacteria</taxon>
        <taxon>Ktedonobacterales</taxon>
        <taxon>Reticulibacteraceae</taxon>
        <taxon>Reticulibacter</taxon>
    </lineage>
</organism>
<sequence length="608" mass="68820">MGNKQLRGWKFRGATLEDLQGHLTTPHYFDPDDPFFFDEPKPSEQGQDLACLPSATPDQHAFESVQLVTGPTAWNVQLRLSEGTFATQWYLPFLPGEFPHAPGTFFWFHGDPYLLQGIAGCRTLRVFALSRALDPQDDPEDFLVSLCDLRRLWGKRANAFKKMTPLQDVSFAQPDFDQIAVHYCYQVEAMELPADLYERLPEDTRRCYVRFVSPCGEAGYFAKVAQTPKQLAEARAIPLAVHDAQILASVIQDAQMLPIKVQDIRVLPVYLLPGTLRSKVSTSLSFLLSIPGSHTEAAQYDASASMVGSLISVQMERIQQWARDTSSALFDIAYIAVTDDVSADGLRRVEVAAFVDRLTGSRSGSVYECWLDQDTIAQALPWTPAFDRHSSHVRRVQATAYALAHGAARPTVEDITKALPRPRAEEQEELAFMASKNIPIPTPLIQPLLEAADKSKHEPCQGDLIRLARLVVQQAYDERRSGRRATDAHADLLEFIDLAEGWMNRQRVQPRIIGFGPAYEEQMVERTVEIIRYDNPSPKRHESFKRVMLERQYEQRIEQRYHLVGYHLVIGVPLSVKIPPDVDLETVLQVPRREKIWGQLIPKEVLHQ</sequence>
<keyword evidence="2" id="KW-1185">Reference proteome</keyword>
<protein>
    <submittedName>
        <fullName evidence="1">Uncharacterized protein</fullName>
    </submittedName>
</protein>